<gene>
    <name evidence="2" type="ORF">CROQUDRAFT_674331</name>
</gene>
<dbReference type="PANTHER" id="PTHR47098:SF2">
    <property type="entry name" value="PROTEIN MAK32"/>
    <property type="match status" value="1"/>
</dbReference>
<accession>A0A9P6N8N0</accession>
<dbReference type="EMBL" id="MU167405">
    <property type="protein sequence ID" value="KAG0141042.1"/>
    <property type="molecule type" value="Genomic_DNA"/>
</dbReference>
<dbReference type="PANTHER" id="PTHR47098">
    <property type="entry name" value="PROTEIN MAK32"/>
    <property type="match status" value="1"/>
</dbReference>
<dbReference type="AlphaFoldDB" id="A0A9P6N8N0"/>
<reference evidence="2" key="1">
    <citation type="submission" date="2013-11" db="EMBL/GenBank/DDBJ databases">
        <title>Genome sequence of the fusiform rust pathogen reveals effectors for host alternation and coevolution with pine.</title>
        <authorList>
            <consortium name="DOE Joint Genome Institute"/>
            <person name="Smith K."/>
            <person name="Pendleton A."/>
            <person name="Kubisiak T."/>
            <person name="Anderson C."/>
            <person name="Salamov A."/>
            <person name="Aerts A."/>
            <person name="Riley R."/>
            <person name="Clum A."/>
            <person name="Lindquist E."/>
            <person name="Ence D."/>
            <person name="Campbell M."/>
            <person name="Kronenberg Z."/>
            <person name="Feau N."/>
            <person name="Dhillon B."/>
            <person name="Hamelin R."/>
            <person name="Burleigh J."/>
            <person name="Smith J."/>
            <person name="Yandell M."/>
            <person name="Nelson C."/>
            <person name="Grigoriev I."/>
            <person name="Davis J."/>
        </authorList>
    </citation>
    <scope>NUCLEOTIDE SEQUENCE</scope>
    <source>
        <strain evidence="2">G11</strain>
    </source>
</reference>
<feature type="domain" description="Carbohydrate kinase PfkB" evidence="1">
    <location>
        <begin position="177"/>
        <end position="305"/>
    </location>
</feature>
<protein>
    <recommendedName>
        <fullName evidence="1">Carbohydrate kinase PfkB domain-containing protein</fullName>
    </recommendedName>
</protein>
<dbReference type="SUPFAM" id="SSF53613">
    <property type="entry name" value="Ribokinase-like"/>
    <property type="match status" value="1"/>
</dbReference>
<name>A0A9P6N8N0_9BASI</name>
<evidence type="ECO:0000259" key="1">
    <source>
        <dbReference type="Pfam" id="PF00294"/>
    </source>
</evidence>
<dbReference type="InterPro" id="IPR029056">
    <property type="entry name" value="Ribokinase-like"/>
</dbReference>
<evidence type="ECO:0000313" key="2">
    <source>
        <dbReference type="EMBL" id="KAG0141042.1"/>
    </source>
</evidence>
<dbReference type="Pfam" id="PF00294">
    <property type="entry name" value="PfkB"/>
    <property type="match status" value="1"/>
</dbReference>
<evidence type="ECO:0000313" key="3">
    <source>
        <dbReference type="Proteomes" id="UP000886653"/>
    </source>
</evidence>
<dbReference type="Gene3D" id="3.40.1190.20">
    <property type="match status" value="1"/>
</dbReference>
<comment type="caution">
    <text evidence="2">The sequence shown here is derived from an EMBL/GenBank/DDBJ whole genome shotgun (WGS) entry which is preliminary data.</text>
</comment>
<organism evidence="2 3">
    <name type="scientific">Cronartium quercuum f. sp. fusiforme G11</name>
    <dbReference type="NCBI Taxonomy" id="708437"/>
    <lineage>
        <taxon>Eukaryota</taxon>
        <taxon>Fungi</taxon>
        <taxon>Dikarya</taxon>
        <taxon>Basidiomycota</taxon>
        <taxon>Pucciniomycotina</taxon>
        <taxon>Pucciniomycetes</taxon>
        <taxon>Pucciniales</taxon>
        <taxon>Coleosporiaceae</taxon>
        <taxon>Cronartium</taxon>
    </lineage>
</organism>
<dbReference type="Proteomes" id="UP000886653">
    <property type="component" value="Unassembled WGS sequence"/>
</dbReference>
<dbReference type="InterPro" id="IPR011611">
    <property type="entry name" value="PfkB_dom"/>
</dbReference>
<sequence>MFILDSFEYTSDYNATHKPTFNPDEWHIGGGGTYAAIGARMWLRPEQILMIIHKGQDFPPEVEQRLLSYSPSLFTFVSDPSHPRTTRALNTYSNTRRDFKYLTPKRQLGLFEIASYFPKFVHHICSPIRMKGVIEDLKSIRTLADPRISSLNLHQLNHWKPRFIYEPVPDSCVPENLDTLVSISGSMEVFSPNELEARSLLGLSTPTHETPVAIEDIARRFIAHGFRNVVIRCGKLGAFVVGSESTVGGAWIPAMIENQSEVVDQTGGGNSFLGGLMAGLAQGFDLVEASYCGSVSAGLTISQSGLPVLSINTLGHEVWGTFEKTPVELKAALKARNLSWTPFHQIFLGTKSDKPLCHREGSVPS</sequence>
<keyword evidence="3" id="KW-1185">Reference proteome</keyword>
<dbReference type="OrthoDB" id="497927at2759"/>
<proteinExistence type="predicted"/>